<dbReference type="EMBL" id="JBBXMP010000064">
    <property type="protein sequence ID" value="KAL0064296.1"/>
    <property type="molecule type" value="Genomic_DNA"/>
</dbReference>
<proteinExistence type="predicted"/>
<dbReference type="Proteomes" id="UP001437256">
    <property type="component" value="Unassembled WGS sequence"/>
</dbReference>
<sequence length="64" mass="7237">MVVQQGQARRKMPLSRAGDQLIVGSRAQYRFPKPTDIDHISAHGFLYFTRLYDELSAYIGGHGD</sequence>
<gene>
    <name evidence="1" type="ORF">AAF712_008740</name>
</gene>
<accession>A0ABR2ZRJ0</accession>
<name>A0ABR2ZRJ0_9AGAR</name>
<keyword evidence="2" id="KW-1185">Reference proteome</keyword>
<organism evidence="1 2">
    <name type="scientific">Marasmius tenuissimus</name>
    <dbReference type="NCBI Taxonomy" id="585030"/>
    <lineage>
        <taxon>Eukaryota</taxon>
        <taxon>Fungi</taxon>
        <taxon>Dikarya</taxon>
        <taxon>Basidiomycota</taxon>
        <taxon>Agaricomycotina</taxon>
        <taxon>Agaricomycetes</taxon>
        <taxon>Agaricomycetidae</taxon>
        <taxon>Agaricales</taxon>
        <taxon>Marasmiineae</taxon>
        <taxon>Marasmiaceae</taxon>
        <taxon>Marasmius</taxon>
    </lineage>
</organism>
<protein>
    <submittedName>
        <fullName evidence="1">Uncharacterized protein</fullName>
    </submittedName>
</protein>
<evidence type="ECO:0000313" key="1">
    <source>
        <dbReference type="EMBL" id="KAL0064296.1"/>
    </source>
</evidence>
<comment type="caution">
    <text evidence="1">The sequence shown here is derived from an EMBL/GenBank/DDBJ whole genome shotgun (WGS) entry which is preliminary data.</text>
</comment>
<reference evidence="1 2" key="1">
    <citation type="submission" date="2024-05" db="EMBL/GenBank/DDBJ databases">
        <title>A draft genome resource for the thread blight pathogen Marasmius tenuissimus strain MS-2.</title>
        <authorList>
            <person name="Yulfo-Soto G.E."/>
            <person name="Baruah I.K."/>
            <person name="Amoako-Attah I."/>
            <person name="Bukari Y."/>
            <person name="Meinhardt L.W."/>
            <person name="Bailey B.A."/>
            <person name="Cohen S.P."/>
        </authorList>
    </citation>
    <scope>NUCLEOTIDE SEQUENCE [LARGE SCALE GENOMIC DNA]</scope>
    <source>
        <strain evidence="1 2">MS-2</strain>
    </source>
</reference>
<evidence type="ECO:0000313" key="2">
    <source>
        <dbReference type="Proteomes" id="UP001437256"/>
    </source>
</evidence>